<feature type="domain" description="Bicarbonate transporter-like transmembrane" evidence="9">
    <location>
        <begin position="52"/>
        <end position="219"/>
    </location>
</feature>
<evidence type="ECO:0000256" key="8">
    <source>
        <dbReference type="SAM" id="Phobius"/>
    </source>
</evidence>
<proteinExistence type="inferred from homology"/>
<feature type="domain" description="Bicarbonate transporter-like transmembrane" evidence="9">
    <location>
        <begin position="233"/>
        <end position="473"/>
    </location>
</feature>
<comment type="subcellular location">
    <subcellularLocation>
        <location evidence="1">Vacuole membrane</location>
        <topology evidence="1">Multi-pass membrane protein</topology>
    </subcellularLocation>
</comment>
<keyword evidence="4 8" id="KW-0812">Transmembrane</keyword>
<keyword evidence="6 8" id="KW-0472">Membrane</keyword>
<accession>A0A0A8L1P3</accession>
<sequence length="479" mass="53942">MIFHRRDHAVYSSGPPMENPSIRNVDTASRKSKESDVEIQSSEKIGRRFPPLCAGICHDIKDKIPQYISDWKDSWDYRVIPSVLETYFNNLLPALAFAQDMFDRTDNSYGVNEVLLSSAIAGLVFGVFSGQPLCIVGVTGPISIFNYTIYEIIKPLNIHYFGFMFWVCIWSMIMHFLFAIFNTVCLLQYVTAFPCDIFGLFINVVYIQKGIQILTRQFVDDNDDFNLANGYASIMVAILMALFGLAFKFFQLTSLLNYTIRTLISDYSTALSVVFWSGFIHFGGLLNSVSFQRLPVTKAFSPTAHGDQRSSWLAYQDIAVRDVFLALPFGLILTILFYFDHNVSSLMAQKKKYKLTKASTFHYDFTLLGITTGVAGLLGVPAPNGLIPQAPLHTESLLVRDIDGNVVRCAEQRFTNTVQGLMILGTMTRPFLICLGLIPQAVLSGLFFMMGIQGFVSNVIVHRIWFILTDPKKKIRIIS</sequence>
<dbReference type="GO" id="GO:0050801">
    <property type="term" value="P:monoatomic ion homeostasis"/>
    <property type="evidence" value="ECO:0007669"/>
    <property type="project" value="TreeGrafter"/>
</dbReference>
<dbReference type="GO" id="GO:0000324">
    <property type="term" value="C:fungal-type vacuole"/>
    <property type="evidence" value="ECO:0007669"/>
    <property type="project" value="TreeGrafter"/>
</dbReference>
<dbReference type="PANTHER" id="PTHR11453:SF82">
    <property type="entry name" value="BORON TRANSPORTER 1"/>
    <property type="match status" value="1"/>
</dbReference>
<evidence type="ECO:0000259" key="9">
    <source>
        <dbReference type="Pfam" id="PF00955"/>
    </source>
</evidence>
<feature type="transmembrane region" description="Helical" evidence="8">
    <location>
        <begin position="360"/>
        <end position="382"/>
    </location>
</feature>
<dbReference type="FunFam" id="1.10.287.570:FF:000003">
    <property type="entry name" value="Anion exchange family protein"/>
    <property type="match status" value="1"/>
</dbReference>
<dbReference type="Pfam" id="PF00955">
    <property type="entry name" value="HCO3_cotransp"/>
    <property type="match status" value="2"/>
</dbReference>
<dbReference type="OrthoDB" id="1735926at2759"/>
<evidence type="ECO:0000256" key="5">
    <source>
        <dbReference type="ARBA" id="ARBA00022989"/>
    </source>
</evidence>
<dbReference type="GO" id="GO:0005774">
    <property type="term" value="C:vacuolar membrane"/>
    <property type="evidence" value="ECO:0007669"/>
    <property type="project" value="UniProtKB-SubCell"/>
</dbReference>
<comment type="similarity">
    <text evidence="2">Belongs to the anion exchanger (TC 2.A.31) family.</text>
</comment>
<dbReference type="EMBL" id="CCBQ010000018">
    <property type="protein sequence ID" value="CDO92750.1"/>
    <property type="molecule type" value="Genomic_DNA"/>
</dbReference>
<evidence type="ECO:0000256" key="3">
    <source>
        <dbReference type="ARBA" id="ARBA00022554"/>
    </source>
</evidence>
<dbReference type="PANTHER" id="PTHR11453">
    <property type="entry name" value="ANION EXCHANGE PROTEIN"/>
    <property type="match status" value="1"/>
</dbReference>
<feature type="region of interest" description="Disordered" evidence="7">
    <location>
        <begin position="1"/>
        <end position="37"/>
    </location>
</feature>
<feature type="transmembrane region" description="Helical" evidence="8">
    <location>
        <begin position="158"/>
        <end position="179"/>
    </location>
</feature>
<reference evidence="10 11" key="1">
    <citation type="submission" date="2014-03" db="EMBL/GenBank/DDBJ databases">
        <title>The genome of Kluyveromyces dobzhanskii.</title>
        <authorList>
            <person name="Nystedt B."/>
            <person name="Astrom S."/>
        </authorList>
    </citation>
    <scope>NUCLEOTIDE SEQUENCE [LARGE SCALE GENOMIC DNA]</scope>
    <source>
        <strain evidence="10 11">CBS 2104</strain>
    </source>
</reference>
<dbReference type="GO" id="GO:0080139">
    <property type="term" value="F:borate efflux transmembrane transporter activity"/>
    <property type="evidence" value="ECO:0007669"/>
    <property type="project" value="TreeGrafter"/>
</dbReference>
<keyword evidence="11" id="KW-1185">Reference proteome</keyword>
<comment type="caution">
    <text evidence="10">The sequence shown here is derived from an EMBL/GenBank/DDBJ whole genome shotgun (WGS) entry which is preliminary data.</text>
</comment>
<gene>
    <name evidence="10" type="ORF">KLDO_g1061</name>
</gene>
<dbReference type="GO" id="GO:0006820">
    <property type="term" value="P:monoatomic anion transport"/>
    <property type="evidence" value="ECO:0007669"/>
    <property type="project" value="InterPro"/>
</dbReference>
<evidence type="ECO:0000256" key="1">
    <source>
        <dbReference type="ARBA" id="ARBA00004128"/>
    </source>
</evidence>
<dbReference type="GO" id="GO:0005886">
    <property type="term" value="C:plasma membrane"/>
    <property type="evidence" value="ECO:0007669"/>
    <property type="project" value="TreeGrafter"/>
</dbReference>
<evidence type="ECO:0000313" key="10">
    <source>
        <dbReference type="EMBL" id="CDO92750.1"/>
    </source>
</evidence>
<evidence type="ECO:0000313" key="11">
    <source>
        <dbReference type="Proteomes" id="UP000031516"/>
    </source>
</evidence>
<name>A0A0A8L1P3_9SACH</name>
<evidence type="ECO:0000256" key="7">
    <source>
        <dbReference type="SAM" id="MobiDB-lite"/>
    </source>
</evidence>
<evidence type="ECO:0000256" key="4">
    <source>
        <dbReference type="ARBA" id="ARBA00022692"/>
    </source>
</evidence>
<protein>
    <submittedName>
        <fullName evidence="10">WGS project CCBQ000000000 data, contig MAT</fullName>
    </submittedName>
</protein>
<feature type="transmembrane region" description="Helical" evidence="8">
    <location>
        <begin position="186"/>
        <end position="207"/>
    </location>
</feature>
<dbReference type="GO" id="GO:0005452">
    <property type="term" value="F:solute:inorganic anion antiporter activity"/>
    <property type="evidence" value="ECO:0007669"/>
    <property type="project" value="InterPro"/>
</dbReference>
<dbReference type="Gene3D" id="1.10.287.570">
    <property type="entry name" value="Helical hairpin bin"/>
    <property type="match status" value="1"/>
</dbReference>
<feature type="transmembrane region" description="Helical" evidence="8">
    <location>
        <begin position="318"/>
        <end position="339"/>
    </location>
</feature>
<keyword evidence="3" id="KW-0926">Vacuole</keyword>
<feature type="transmembrane region" description="Helical" evidence="8">
    <location>
        <begin position="114"/>
        <end position="138"/>
    </location>
</feature>
<evidence type="ECO:0000256" key="6">
    <source>
        <dbReference type="ARBA" id="ARBA00023136"/>
    </source>
</evidence>
<feature type="transmembrane region" description="Helical" evidence="8">
    <location>
        <begin position="446"/>
        <end position="468"/>
    </location>
</feature>
<feature type="transmembrane region" description="Helical" evidence="8">
    <location>
        <begin position="267"/>
        <end position="286"/>
    </location>
</feature>
<keyword evidence="5 8" id="KW-1133">Transmembrane helix</keyword>
<dbReference type="InterPro" id="IPR011531">
    <property type="entry name" value="HCO3_transpt-like_TM_dom"/>
</dbReference>
<dbReference type="Proteomes" id="UP000031516">
    <property type="component" value="Unassembled WGS sequence"/>
</dbReference>
<evidence type="ECO:0000256" key="2">
    <source>
        <dbReference type="ARBA" id="ARBA00010993"/>
    </source>
</evidence>
<feature type="transmembrane region" description="Helical" evidence="8">
    <location>
        <begin position="227"/>
        <end position="247"/>
    </location>
</feature>
<dbReference type="InterPro" id="IPR003020">
    <property type="entry name" value="HCO3_transpt_euk"/>
</dbReference>
<dbReference type="AlphaFoldDB" id="A0A0A8L1P3"/>
<organism evidence="10 11">
    <name type="scientific">Kluyveromyces dobzhanskii CBS 2104</name>
    <dbReference type="NCBI Taxonomy" id="1427455"/>
    <lineage>
        <taxon>Eukaryota</taxon>
        <taxon>Fungi</taxon>
        <taxon>Dikarya</taxon>
        <taxon>Ascomycota</taxon>
        <taxon>Saccharomycotina</taxon>
        <taxon>Saccharomycetes</taxon>
        <taxon>Saccharomycetales</taxon>
        <taxon>Saccharomycetaceae</taxon>
        <taxon>Kluyveromyces</taxon>
    </lineage>
</organism>